<dbReference type="InterPro" id="IPR029063">
    <property type="entry name" value="SAM-dependent_MTases_sf"/>
</dbReference>
<accession>A0A2D3PSU3</accession>
<dbReference type="RefSeq" id="WP_100026708.1">
    <property type="nucleotide sequence ID" value="NZ_CP024704.1"/>
</dbReference>
<gene>
    <name evidence="3" type="primary">rsmD</name>
    <name evidence="3" type="ORF">CTM98_08695</name>
</gene>
<evidence type="ECO:0000313" key="3">
    <source>
        <dbReference type="EMBL" id="ATV70721.1"/>
    </source>
</evidence>
<dbReference type="GO" id="GO:0008168">
    <property type="term" value="F:methyltransferase activity"/>
    <property type="evidence" value="ECO:0007669"/>
    <property type="project" value="UniProtKB-KW"/>
</dbReference>
<dbReference type="AlphaFoldDB" id="A0A2D3PSU3"/>
<dbReference type="GO" id="GO:0003676">
    <property type="term" value="F:nucleic acid binding"/>
    <property type="evidence" value="ECO:0007669"/>
    <property type="project" value="InterPro"/>
</dbReference>
<name>A0A2D3PSU3_9FUSO</name>
<dbReference type="Pfam" id="PF03602">
    <property type="entry name" value="Cons_hypoth95"/>
    <property type="match status" value="1"/>
</dbReference>
<dbReference type="GO" id="GO:0031167">
    <property type="term" value="P:rRNA methylation"/>
    <property type="evidence" value="ECO:0007669"/>
    <property type="project" value="InterPro"/>
</dbReference>
<sequence>MRIIAGEAKNRIIKTRKGFDTRPTLESVKESLFSIIAPYVENSVFLDLFSGSGSISLEAVSRGAKRAVMIEKDGEALKYIIENIDNLGFTDRCRAYKNDVIRAVEILGRKKEKFDIIFMDPPYQDNITTKVLKAIDKADILADDGLIICEHHLFEDLDDNIASFRKTDERKYNKKILTFFTK</sequence>
<dbReference type="Proteomes" id="UP000230781">
    <property type="component" value="Chromosome"/>
</dbReference>
<dbReference type="SUPFAM" id="SSF53335">
    <property type="entry name" value="S-adenosyl-L-methionine-dependent methyltransferases"/>
    <property type="match status" value="1"/>
</dbReference>
<dbReference type="PANTHER" id="PTHR43542">
    <property type="entry name" value="METHYLTRANSFERASE"/>
    <property type="match status" value="1"/>
</dbReference>
<dbReference type="CDD" id="cd02440">
    <property type="entry name" value="AdoMet_MTases"/>
    <property type="match status" value="1"/>
</dbReference>
<keyword evidence="1 3" id="KW-0489">Methyltransferase</keyword>
<protein>
    <submittedName>
        <fullName evidence="3">16S rRNA (Guanine(966)-N(2))-methyltransferase RsmD</fullName>
    </submittedName>
</protein>
<organism evidence="3 4">
    <name type="scientific">Fusobacterium pseudoperiodonticum</name>
    <dbReference type="NCBI Taxonomy" id="2663009"/>
    <lineage>
        <taxon>Bacteria</taxon>
        <taxon>Fusobacteriati</taxon>
        <taxon>Fusobacteriota</taxon>
        <taxon>Fusobacteriia</taxon>
        <taxon>Fusobacteriales</taxon>
        <taxon>Fusobacteriaceae</taxon>
        <taxon>Fusobacterium</taxon>
    </lineage>
</organism>
<evidence type="ECO:0000256" key="1">
    <source>
        <dbReference type="ARBA" id="ARBA00022603"/>
    </source>
</evidence>
<keyword evidence="2 3" id="KW-0808">Transferase</keyword>
<proteinExistence type="predicted"/>
<evidence type="ECO:0000313" key="4">
    <source>
        <dbReference type="Proteomes" id="UP000230781"/>
    </source>
</evidence>
<dbReference type="InterPro" id="IPR002052">
    <property type="entry name" value="DNA_methylase_N6_adenine_CS"/>
</dbReference>
<dbReference type="Gene3D" id="3.40.50.150">
    <property type="entry name" value="Vaccinia Virus protein VP39"/>
    <property type="match status" value="1"/>
</dbReference>
<dbReference type="PROSITE" id="PS00092">
    <property type="entry name" value="N6_MTASE"/>
    <property type="match status" value="1"/>
</dbReference>
<evidence type="ECO:0000256" key="2">
    <source>
        <dbReference type="ARBA" id="ARBA00022679"/>
    </source>
</evidence>
<dbReference type="InterPro" id="IPR004398">
    <property type="entry name" value="RNA_MeTrfase_RsmD"/>
</dbReference>
<dbReference type="EMBL" id="CP024704">
    <property type="protein sequence ID" value="ATV70721.1"/>
    <property type="molecule type" value="Genomic_DNA"/>
</dbReference>
<dbReference type="NCBIfam" id="TIGR00095">
    <property type="entry name" value="16S rRNA (guanine(966)-N(2))-methyltransferase RsmD"/>
    <property type="match status" value="1"/>
</dbReference>
<dbReference type="PIRSF" id="PIRSF004553">
    <property type="entry name" value="CHP00095"/>
    <property type="match status" value="1"/>
</dbReference>
<dbReference type="PANTHER" id="PTHR43542:SF1">
    <property type="entry name" value="METHYLTRANSFERASE"/>
    <property type="match status" value="1"/>
</dbReference>
<reference evidence="3 4" key="1">
    <citation type="submission" date="2017-11" db="EMBL/GenBank/DDBJ databases">
        <title>Genome sequencing of Fusobacterium periodonticum KCOM 2555.</title>
        <authorList>
            <person name="Kook J.-K."/>
            <person name="Park S.-N."/>
            <person name="Lim Y.K."/>
        </authorList>
    </citation>
    <scope>NUCLEOTIDE SEQUENCE [LARGE SCALE GENOMIC DNA]</scope>
    <source>
        <strain evidence="3 4">KCOM 2555</strain>
    </source>
</reference>